<dbReference type="Proteomes" id="UP001155241">
    <property type="component" value="Unassembled WGS sequence"/>
</dbReference>
<organism evidence="1 2">
    <name type="scientific">Aeoliella straminimaris</name>
    <dbReference type="NCBI Taxonomy" id="2954799"/>
    <lineage>
        <taxon>Bacteria</taxon>
        <taxon>Pseudomonadati</taxon>
        <taxon>Planctomycetota</taxon>
        <taxon>Planctomycetia</taxon>
        <taxon>Pirellulales</taxon>
        <taxon>Lacipirellulaceae</taxon>
        <taxon>Aeoliella</taxon>
    </lineage>
</organism>
<dbReference type="RefSeq" id="WP_252855599.1">
    <property type="nucleotide sequence ID" value="NZ_JAMXLR010000092.1"/>
</dbReference>
<dbReference type="AlphaFoldDB" id="A0A9X2JKV6"/>
<evidence type="ECO:0000313" key="1">
    <source>
        <dbReference type="EMBL" id="MCO6047489.1"/>
    </source>
</evidence>
<sequence>MKSFQQVRDILSHVHRVRARMRLLTEDYLEETHDELLAGYLAQAALHDAFMHRCLAGEVDEAPPAALNTWVQYADIKPLAEDTFEQHQNEHSSSQEILDKLLAVDQRILEIYQSVRQRSESQAVRDLFDRLCLMEEQKTRAKAWGQVELSDLESH</sequence>
<keyword evidence="2" id="KW-1185">Reference proteome</keyword>
<gene>
    <name evidence="1" type="ORF">NG895_26600</name>
</gene>
<accession>A0A9X2JKV6</accession>
<name>A0A9X2JKV6_9BACT</name>
<reference evidence="1" key="1">
    <citation type="submission" date="2022-06" db="EMBL/GenBank/DDBJ databases">
        <title>Aeoliella straminimaris, a novel planctomycete from sediments.</title>
        <authorList>
            <person name="Vitorino I.R."/>
            <person name="Lage O.M."/>
        </authorList>
    </citation>
    <scope>NUCLEOTIDE SEQUENCE</scope>
    <source>
        <strain evidence="1">ICT_H6.2</strain>
    </source>
</reference>
<proteinExistence type="predicted"/>
<dbReference type="EMBL" id="JAMXLR010000092">
    <property type="protein sequence ID" value="MCO6047489.1"/>
    <property type="molecule type" value="Genomic_DNA"/>
</dbReference>
<evidence type="ECO:0000313" key="2">
    <source>
        <dbReference type="Proteomes" id="UP001155241"/>
    </source>
</evidence>
<protein>
    <submittedName>
        <fullName evidence="1">Uncharacterized protein</fullName>
    </submittedName>
</protein>
<comment type="caution">
    <text evidence="1">The sequence shown here is derived from an EMBL/GenBank/DDBJ whole genome shotgun (WGS) entry which is preliminary data.</text>
</comment>